<name>A0AAN5CYD3_9BILA</name>
<evidence type="ECO:0000313" key="3">
    <source>
        <dbReference type="Proteomes" id="UP001328107"/>
    </source>
</evidence>
<evidence type="ECO:0000313" key="2">
    <source>
        <dbReference type="EMBL" id="GMR53346.1"/>
    </source>
</evidence>
<feature type="compositionally biased region" description="Basic residues" evidence="1">
    <location>
        <begin position="99"/>
        <end position="117"/>
    </location>
</feature>
<dbReference type="Proteomes" id="UP001328107">
    <property type="component" value="Unassembled WGS sequence"/>
</dbReference>
<feature type="non-terminal residue" evidence="2">
    <location>
        <position position="1"/>
    </location>
</feature>
<organism evidence="2 3">
    <name type="scientific">Pristionchus mayeri</name>
    <dbReference type="NCBI Taxonomy" id="1317129"/>
    <lineage>
        <taxon>Eukaryota</taxon>
        <taxon>Metazoa</taxon>
        <taxon>Ecdysozoa</taxon>
        <taxon>Nematoda</taxon>
        <taxon>Chromadorea</taxon>
        <taxon>Rhabditida</taxon>
        <taxon>Rhabditina</taxon>
        <taxon>Diplogasteromorpha</taxon>
        <taxon>Diplogasteroidea</taxon>
        <taxon>Neodiplogasteridae</taxon>
        <taxon>Pristionchus</taxon>
    </lineage>
</organism>
<proteinExistence type="predicted"/>
<evidence type="ECO:0000256" key="1">
    <source>
        <dbReference type="SAM" id="MobiDB-lite"/>
    </source>
</evidence>
<dbReference type="EMBL" id="BTRK01000005">
    <property type="protein sequence ID" value="GMR53346.1"/>
    <property type="molecule type" value="Genomic_DNA"/>
</dbReference>
<gene>
    <name evidence="2" type="ORF">PMAYCL1PPCAC_23541</name>
</gene>
<comment type="caution">
    <text evidence="2">The sequence shown here is derived from an EMBL/GenBank/DDBJ whole genome shotgun (WGS) entry which is preliminary data.</text>
</comment>
<feature type="region of interest" description="Disordered" evidence="1">
    <location>
        <begin position="97"/>
        <end position="117"/>
    </location>
</feature>
<reference evidence="3" key="1">
    <citation type="submission" date="2022-10" db="EMBL/GenBank/DDBJ databases">
        <title>Genome assembly of Pristionchus species.</title>
        <authorList>
            <person name="Yoshida K."/>
            <person name="Sommer R.J."/>
        </authorList>
    </citation>
    <scope>NUCLEOTIDE SEQUENCE [LARGE SCALE GENOMIC DNA]</scope>
    <source>
        <strain evidence="3">RS5460</strain>
    </source>
</reference>
<sequence>CFLRFRMAPLRKRKHDDNKLDQLLRQGAANRKVDIDKAIVNSNERLLKEKIVYTKSSTPFDSVNEFKDSKLIILDASKEAAARRRIVAKLAGKPAPRFEKRKVTKSSKNGRKPQKNV</sequence>
<protein>
    <submittedName>
        <fullName evidence="2">Uncharacterized protein</fullName>
    </submittedName>
</protein>
<accession>A0AAN5CYD3</accession>
<keyword evidence="3" id="KW-1185">Reference proteome</keyword>
<dbReference type="AlphaFoldDB" id="A0AAN5CYD3"/>